<feature type="compositionally biased region" description="Basic and acidic residues" evidence="1">
    <location>
        <begin position="13"/>
        <end position="41"/>
    </location>
</feature>
<reference evidence="2 3" key="1">
    <citation type="submission" date="2023-01" db="EMBL/GenBank/DDBJ databases">
        <authorList>
            <person name="Whitehead M."/>
        </authorList>
    </citation>
    <scope>NUCLEOTIDE SEQUENCE [LARGE SCALE GENOMIC DNA]</scope>
</reference>
<comment type="caution">
    <text evidence="2">The sequence shown here is derived from an EMBL/GenBank/DDBJ whole genome shotgun (WGS) entry which is preliminary data.</text>
</comment>
<evidence type="ECO:0000313" key="2">
    <source>
        <dbReference type="EMBL" id="CAI6354180.1"/>
    </source>
</evidence>
<feature type="compositionally biased region" description="Acidic residues" evidence="1">
    <location>
        <begin position="58"/>
        <end position="67"/>
    </location>
</feature>
<keyword evidence="3" id="KW-1185">Reference proteome</keyword>
<feature type="region of interest" description="Disordered" evidence="1">
    <location>
        <begin position="1"/>
        <end position="44"/>
    </location>
</feature>
<organism evidence="2 3">
    <name type="scientific">Macrosiphum euphorbiae</name>
    <name type="common">potato aphid</name>
    <dbReference type="NCBI Taxonomy" id="13131"/>
    <lineage>
        <taxon>Eukaryota</taxon>
        <taxon>Metazoa</taxon>
        <taxon>Ecdysozoa</taxon>
        <taxon>Arthropoda</taxon>
        <taxon>Hexapoda</taxon>
        <taxon>Insecta</taxon>
        <taxon>Pterygota</taxon>
        <taxon>Neoptera</taxon>
        <taxon>Paraneoptera</taxon>
        <taxon>Hemiptera</taxon>
        <taxon>Sternorrhyncha</taxon>
        <taxon>Aphidomorpha</taxon>
        <taxon>Aphidoidea</taxon>
        <taxon>Aphididae</taxon>
        <taxon>Macrosiphini</taxon>
        <taxon>Macrosiphum</taxon>
    </lineage>
</organism>
<name>A0AAV0WDU6_9HEMI</name>
<gene>
    <name evidence="2" type="ORF">MEUPH1_LOCUS10217</name>
</gene>
<feature type="region of interest" description="Disordered" evidence="1">
    <location>
        <begin position="58"/>
        <end position="92"/>
    </location>
</feature>
<sequence length="92" mass="10388">MVDKSSKSSFNSKKVEDPEIDERNQTVGECPKKTDESKQLPDGRIFLPYGVGPIIDCEIDDEGDEPDYLSYSKMPEEEDDVEDISLPEYGKP</sequence>
<evidence type="ECO:0000256" key="1">
    <source>
        <dbReference type="SAM" id="MobiDB-lite"/>
    </source>
</evidence>
<accession>A0AAV0WDU6</accession>
<protein>
    <submittedName>
        <fullName evidence="2">Uncharacterized protein</fullName>
    </submittedName>
</protein>
<dbReference type="EMBL" id="CARXXK010000002">
    <property type="protein sequence ID" value="CAI6354180.1"/>
    <property type="molecule type" value="Genomic_DNA"/>
</dbReference>
<dbReference type="AlphaFoldDB" id="A0AAV0WDU6"/>
<feature type="compositionally biased region" description="Acidic residues" evidence="1">
    <location>
        <begin position="76"/>
        <end position="85"/>
    </location>
</feature>
<proteinExistence type="predicted"/>
<evidence type="ECO:0000313" key="3">
    <source>
        <dbReference type="Proteomes" id="UP001160148"/>
    </source>
</evidence>
<dbReference type="Proteomes" id="UP001160148">
    <property type="component" value="Unassembled WGS sequence"/>
</dbReference>